<feature type="transmembrane region" description="Helical" evidence="6">
    <location>
        <begin position="67"/>
        <end position="86"/>
    </location>
</feature>
<dbReference type="PANTHER" id="PTHR32322">
    <property type="entry name" value="INNER MEMBRANE TRANSPORTER"/>
    <property type="match status" value="1"/>
</dbReference>
<keyword evidence="4 6" id="KW-1133">Transmembrane helix</keyword>
<comment type="subcellular location">
    <subcellularLocation>
        <location evidence="1">Membrane</location>
        <topology evidence="1">Multi-pass membrane protein</topology>
    </subcellularLocation>
</comment>
<feature type="domain" description="EamA" evidence="7">
    <location>
        <begin position="68"/>
        <end position="201"/>
    </location>
</feature>
<organism evidence="8 9">
    <name type="scientific">Alcanivorax xiamenensis</name>
    <dbReference type="NCBI Taxonomy" id="1177156"/>
    <lineage>
        <taxon>Bacteria</taxon>
        <taxon>Pseudomonadati</taxon>
        <taxon>Pseudomonadota</taxon>
        <taxon>Gammaproteobacteria</taxon>
        <taxon>Oceanospirillales</taxon>
        <taxon>Alcanivoracaceae</taxon>
        <taxon>Alcanivorax</taxon>
    </lineage>
</organism>
<dbReference type="Pfam" id="PF00892">
    <property type="entry name" value="EamA"/>
    <property type="match status" value="1"/>
</dbReference>
<evidence type="ECO:0000256" key="6">
    <source>
        <dbReference type="SAM" id="Phobius"/>
    </source>
</evidence>
<feature type="transmembrane region" description="Helical" evidence="6">
    <location>
        <begin position="6"/>
        <end position="25"/>
    </location>
</feature>
<dbReference type="InterPro" id="IPR000620">
    <property type="entry name" value="EamA_dom"/>
</dbReference>
<dbReference type="PANTHER" id="PTHR32322:SF2">
    <property type="entry name" value="EAMA DOMAIN-CONTAINING PROTEIN"/>
    <property type="match status" value="1"/>
</dbReference>
<feature type="transmembrane region" description="Helical" evidence="6">
    <location>
        <begin position="182"/>
        <end position="202"/>
    </location>
</feature>
<evidence type="ECO:0000313" key="8">
    <source>
        <dbReference type="EMBL" id="KAF0807318.1"/>
    </source>
</evidence>
<proteinExistence type="inferred from homology"/>
<gene>
    <name evidence="8" type="ORF">A6D6_00870</name>
</gene>
<keyword evidence="5 6" id="KW-0472">Membrane</keyword>
<sequence>MPSGLISVMFGLAPLLSGLMMQLIPGGSRLNGWHWCACVLGLLGLALVFNDSLLALFGEGGDQRTAALGWMLVAVTLFAGSAIAVQRVAAGLAPMQQTVGGLLASLPCYGLAIWWSGEGAGFNGDWRGLGAIVYLAVFGSLLGFYCYFQILARLPAATVALITLMTPVLALTLGALLNEERLALAVLVGAVVIVMALALYLLGDRRVRRGLKSGAPVGER</sequence>
<evidence type="ECO:0000256" key="2">
    <source>
        <dbReference type="ARBA" id="ARBA00007362"/>
    </source>
</evidence>
<evidence type="ECO:0000256" key="1">
    <source>
        <dbReference type="ARBA" id="ARBA00004141"/>
    </source>
</evidence>
<dbReference type="InterPro" id="IPR050638">
    <property type="entry name" value="AA-Vitamin_Transporters"/>
</dbReference>
<evidence type="ECO:0000313" key="9">
    <source>
        <dbReference type="Proteomes" id="UP000771797"/>
    </source>
</evidence>
<feature type="transmembrane region" description="Helical" evidence="6">
    <location>
        <begin position="98"/>
        <end position="117"/>
    </location>
</feature>
<feature type="transmembrane region" description="Helical" evidence="6">
    <location>
        <begin position="155"/>
        <end position="176"/>
    </location>
</feature>
<accession>A0ABQ6YBC3</accession>
<name>A0ABQ6YBC3_9GAMM</name>
<feature type="transmembrane region" description="Helical" evidence="6">
    <location>
        <begin position="32"/>
        <end position="55"/>
    </location>
</feature>
<reference evidence="8 9" key="1">
    <citation type="submission" date="2012-09" db="EMBL/GenBank/DDBJ databases">
        <title>Genome Sequence of alkane-degrading Bacterium Alcanivorax sp. 6-D-6.</title>
        <authorList>
            <person name="Lai Q."/>
            <person name="Shao Z."/>
        </authorList>
    </citation>
    <scope>NUCLEOTIDE SEQUENCE [LARGE SCALE GENOMIC DNA]</scope>
    <source>
        <strain evidence="8 9">6-D-6</strain>
    </source>
</reference>
<evidence type="ECO:0000256" key="3">
    <source>
        <dbReference type="ARBA" id="ARBA00022692"/>
    </source>
</evidence>
<evidence type="ECO:0000256" key="4">
    <source>
        <dbReference type="ARBA" id="ARBA00022989"/>
    </source>
</evidence>
<evidence type="ECO:0000259" key="7">
    <source>
        <dbReference type="Pfam" id="PF00892"/>
    </source>
</evidence>
<evidence type="ECO:0000256" key="5">
    <source>
        <dbReference type="ARBA" id="ARBA00023136"/>
    </source>
</evidence>
<keyword evidence="9" id="KW-1185">Reference proteome</keyword>
<comment type="caution">
    <text evidence="8">The sequence shown here is derived from an EMBL/GenBank/DDBJ whole genome shotgun (WGS) entry which is preliminary data.</text>
</comment>
<dbReference type="InterPro" id="IPR037185">
    <property type="entry name" value="EmrE-like"/>
</dbReference>
<dbReference type="SUPFAM" id="SSF103481">
    <property type="entry name" value="Multidrug resistance efflux transporter EmrE"/>
    <property type="match status" value="1"/>
</dbReference>
<comment type="similarity">
    <text evidence="2">Belongs to the EamA transporter family.</text>
</comment>
<feature type="transmembrane region" description="Helical" evidence="6">
    <location>
        <begin position="129"/>
        <end position="148"/>
    </location>
</feature>
<dbReference type="Proteomes" id="UP000771797">
    <property type="component" value="Unassembled WGS sequence"/>
</dbReference>
<keyword evidence="3 6" id="KW-0812">Transmembrane</keyword>
<protein>
    <recommendedName>
        <fullName evidence="7">EamA domain-containing protein</fullName>
    </recommendedName>
</protein>
<dbReference type="EMBL" id="AQPF01000004">
    <property type="protein sequence ID" value="KAF0807318.1"/>
    <property type="molecule type" value="Genomic_DNA"/>
</dbReference>